<feature type="region of interest" description="Disordered" evidence="1">
    <location>
        <begin position="16"/>
        <end position="38"/>
    </location>
</feature>
<name>A0A0K1QEJ9_9BACT</name>
<sequence length="63" mass="6821">MPAFLKCTTCPFESHRGATSNAHAAPGEPGNCGRRPDERAGRGFAWIVREPFPVVTEALQARP</sequence>
<dbReference type="KEGG" id="llu:AKJ09_10854"/>
<evidence type="ECO:0000256" key="1">
    <source>
        <dbReference type="SAM" id="MobiDB-lite"/>
    </source>
</evidence>
<dbReference type="EMBL" id="CP012333">
    <property type="protein sequence ID" value="AKV04191.1"/>
    <property type="molecule type" value="Genomic_DNA"/>
</dbReference>
<keyword evidence="3" id="KW-1185">Reference proteome</keyword>
<protein>
    <submittedName>
        <fullName evidence="2">Uncharacterized protein</fullName>
    </submittedName>
</protein>
<proteinExistence type="predicted"/>
<evidence type="ECO:0000313" key="2">
    <source>
        <dbReference type="EMBL" id="AKV04191.1"/>
    </source>
</evidence>
<dbReference type="Proteomes" id="UP000064967">
    <property type="component" value="Chromosome"/>
</dbReference>
<dbReference type="AlphaFoldDB" id="A0A0K1QEJ9"/>
<organism evidence="2 3">
    <name type="scientific">Labilithrix luteola</name>
    <dbReference type="NCBI Taxonomy" id="1391654"/>
    <lineage>
        <taxon>Bacteria</taxon>
        <taxon>Pseudomonadati</taxon>
        <taxon>Myxococcota</taxon>
        <taxon>Polyangia</taxon>
        <taxon>Polyangiales</taxon>
        <taxon>Labilitrichaceae</taxon>
        <taxon>Labilithrix</taxon>
    </lineage>
</organism>
<gene>
    <name evidence="2" type="ORF">AKJ09_10854</name>
</gene>
<reference evidence="2 3" key="1">
    <citation type="submission" date="2015-08" db="EMBL/GenBank/DDBJ databases">
        <authorList>
            <person name="Babu N.S."/>
            <person name="Beckwith C.J."/>
            <person name="Beseler K.G."/>
            <person name="Brison A."/>
            <person name="Carone J.V."/>
            <person name="Caskin T.P."/>
            <person name="Diamond M."/>
            <person name="Durham M.E."/>
            <person name="Foxe J.M."/>
            <person name="Go M."/>
            <person name="Henderson B.A."/>
            <person name="Jones I.B."/>
            <person name="McGettigan J.A."/>
            <person name="Micheletti S.J."/>
            <person name="Nasrallah M.E."/>
            <person name="Ortiz D."/>
            <person name="Piller C.R."/>
            <person name="Privatt S.R."/>
            <person name="Schneider S.L."/>
            <person name="Sharp S."/>
            <person name="Smith T.C."/>
            <person name="Stanton J.D."/>
            <person name="Ullery H.E."/>
            <person name="Wilson R.J."/>
            <person name="Serrano M.G."/>
            <person name="Buck G."/>
            <person name="Lee V."/>
            <person name="Wang Y."/>
            <person name="Carvalho R."/>
            <person name="Voegtly L."/>
            <person name="Shi R."/>
            <person name="Duckworth R."/>
            <person name="Johnson A."/>
            <person name="Loviza R."/>
            <person name="Walstead R."/>
            <person name="Shah Z."/>
            <person name="Kiflezghi M."/>
            <person name="Wade K."/>
            <person name="Ball S.L."/>
            <person name="Bradley K.W."/>
            <person name="Asai D.J."/>
            <person name="Bowman C.A."/>
            <person name="Russell D.A."/>
            <person name="Pope W.H."/>
            <person name="Jacobs-Sera D."/>
            <person name="Hendrix R.W."/>
            <person name="Hatfull G.F."/>
        </authorList>
    </citation>
    <scope>NUCLEOTIDE SEQUENCE [LARGE SCALE GENOMIC DNA]</scope>
    <source>
        <strain evidence="2 3">DSM 27648</strain>
    </source>
</reference>
<accession>A0A0K1QEJ9</accession>
<evidence type="ECO:0000313" key="3">
    <source>
        <dbReference type="Proteomes" id="UP000064967"/>
    </source>
</evidence>